<evidence type="ECO:0000259" key="3">
    <source>
        <dbReference type="SMART" id="SM00829"/>
    </source>
</evidence>
<dbReference type="InterPro" id="IPR036291">
    <property type="entry name" value="NAD(P)-bd_dom_sf"/>
</dbReference>
<dbReference type="Gene3D" id="3.90.180.10">
    <property type="entry name" value="Medium-chain alcohol dehydrogenases, catalytic domain"/>
    <property type="match status" value="1"/>
</dbReference>
<organism evidence="4 5">
    <name type="scientific">Fonsecaea pedrosoi CBS 271.37</name>
    <dbReference type="NCBI Taxonomy" id="1442368"/>
    <lineage>
        <taxon>Eukaryota</taxon>
        <taxon>Fungi</taxon>
        <taxon>Dikarya</taxon>
        <taxon>Ascomycota</taxon>
        <taxon>Pezizomycotina</taxon>
        <taxon>Eurotiomycetes</taxon>
        <taxon>Chaetothyriomycetidae</taxon>
        <taxon>Chaetothyriales</taxon>
        <taxon>Herpotrichiellaceae</taxon>
        <taxon>Fonsecaea</taxon>
    </lineage>
</organism>
<reference evidence="4 5" key="1">
    <citation type="submission" date="2015-01" db="EMBL/GenBank/DDBJ databases">
        <title>The Genome Sequence of Fonsecaea pedrosoi CBS 271.37.</title>
        <authorList>
            <consortium name="The Broad Institute Genomics Platform"/>
            <person name="Cuomo C."/>
            <person name="de Hoog S."/>
            <person name="Gorbushina A."/>
            <person name="Stielow B."/>
            <person name="Teixiera M."/>
            <person name="Abouelleil A."/>
            <person name="Chapman S.B."/>
            <person name="Priest M."/>
            <person name="Young S.K."/>
            <person name="Wortman J."/>
            <person name="Nusbaum C."/>
            <person name="Birren B."/>
        </authorList>
    </citation>
    <scope>NUCLEOTIDE SEQUENCE [LARGE SCALE GENOMIC DNA]</scope>
    <source>
        <strain evidence="4 5">CBS 271.37</strain>
    </source>
</reference>
<proteinExistence type="inferred from homology"/>
<evidence type="ECO:0000256" key="1">
    <source>
        <dbReference type="ARBA" id="ARBA00008072"/>
    </source>
</evidence>
<evidence type="ECO:0000313" key="5">
    <source>
        <dbReference type="Proteomes" id="UP000053029"/>
    </source>
</evidence>
<dbReference type="InterPro" id="IPR047122">
    <property type="entry name" value="Trans-enoyl_RdTase-like"/>
</dbReference>
<protein>
    <recommendedName>
        <fullName evidence="3">Enoyl reductase (ER) domain-containing protein</fullName>
    </recommendedName>
</protein>
<feature type="domain" description="Enoyl reductase (ER)" evidence="3">
    <location>
        <begin position="14"/>
        <end position="371"/>
    </location>
</feature>
<evidence type="ECO:0000256" key="2">
    <source>
        <dbReference type="ARBA" id="ARBA00023002"/>
    </source>
</evidence>
<dbReference type="InterPro" id="IPR013154">
    <property type="entry name" value="ADH-like_N"/>
</dbReference>
<name>A0A0D2HJX9_9EURO</name>
<dbReference type="VEuPathDB" id="FungiDB:Z517_00202"/>
<dbReference type="GeneID" id="25299692"/>
<evidence type="ECO:0000313" key="4">
    <source>
        <dbReference type="EMBL" id="KIW84814.1"/>
    </source>
</evidence>
<keyword evidence="2" id="KW-0560">Oxidoreductase</keyword>
<dbReference type="GO" id="GO:0016651">
    <property type="term" value="F:oxidoreductase activity, acting on NAD(P)H"/>
    <property type="evidence" value="ECO:0007669"/>
    <property type="project" value="InterPro"/>
</dbReference>
<dbReference type="SUPFAM" id="SSF50129">
    <property type="entry name" value="GroES-like"/>
    <property type="match status" value="1"/>
</dbReference>
<dbReference type="InterPro" id="IPR013149">
    <property type="entry name" value="ADH-like_C"/>
</dbReference>
<dbReference type="AlphaFoldDB" id="A0A0D2HJX9"/>
<dbReference type="Pfam" id="PF08240">
    <property type="entry name" value="ADH_N"/>
    <property type="match status" value="1"/>
</dbReference>
<accession>A0A0D2HJX9</accession>
<dbReference type="PANTHER" id="PTHR45348:SF2">
    <property type="entry name" value="ZINC-TYPE ALCOHOL DEHYDROGENASE-LIKE PROTEIN C2E1P3.01"/>
    <property type="match status" value="1"/>
</dbReference>
<dbReference type="OrthoDB" id="48317at2759"/>
<sequence>MPHSNIAAILPSPKAPTLTVCPAPYSPPSPGEVVIRAHSVAINPADWAIQRLGILISEEDGYPCILGCDVAGEVVELPQEGQADERISKLKIGDRVIGQTSPLRVKDWKDSELNGDDLEQWRGKKVYAYSSFQTYVVLLPPFVAKIPDSMTYEEAAVLPLGVTTAASCLFPGVMLGLDMPPMEGTAVKNSKTLVVWGASSSVGSCGVQLAALAGYTVVGVCSQRNHDMVKSLGAEECFDQGDPSIVESAISYLKRQGQEVVGAYDAISTSPTLQPLCEILHGCGGRKFIASVFPGAEQHAKHDVSIVTNLATVGDFATGLAPAIWSWLEAALEDHRMQCMPPPELMGTGLESVQAAMDELAGGTVSGKKLVVRL</sequence>
<comment type="similarity">
    <text evidence="1">Belongs to the zinc-containing alcohol dehydrogenase family.</text>
</comment>
<gene>
    <name evidence="4" type="ORF">Z517_00202</name>
</gene>
<dbReference type="Pfam" id="PF00107">
    <property type="entry name" value="ADH_zinc_N"/>
    <property type="match status" value="1"/>
</dbReference>
<dbReference type="Proteomes" id="UP000053029">
    <property type="component" value="Unassembled WGS sequence"/>
</dbReference>
<dbReference type="InterPro" id="IPR020843">
    <property type="entry name" value="ER"/>
</dbReference>
<dbReference type="SMART" id="SM00829">
    <property type="entry name" value="PKS_ER"/>
    <property type="match status" value="1"/>
</dbReference>
<dbReference type="HOGENOM" id="CLU_026673_16_5_1"/>
<keyword evidence="5" id="KW-1185">Reference proteome</keyword>
<dbReference type="STRING" id="1442368.A0A0D2HJX9"/>
<dbReference type="EMBL" id="KN846969">
    <property type="protein sequence ID" value="KIW84814.1"/>
    <property type="molecule type" value="Genomic_DNA"/>
</dbReference>
<dbReference type="CDD" id="cd08249">
    <property type="entry name" value="enoyl_reductase_like"/>
    <property type="match status" value="1"/>
</dbReference>
<dbReference type="InterPro" id="IPR011032">
    <property type="entry name" value="GroES-like_sf"/>
</dbReference>
<dbReference type="RefSeq" id="XP_013288622.1">
    <property type="nucleotide sequence ID" value="XM_013433168.1"/>
</dbReference>
<dbReference type="Gene3D" id="3.40.50.720">
    <property type="entry name" value="NAD(P)-binding Rossmann-like Domain"/>
    <property type="match status" value="1"/>
</dbReference>
<dbReference type="PANTHER" id="PTHR45348">
    <property type="entry name" value="HYPOTHETICAL OXIDOREDUCTASE (EUROFUNG)"/>
    <property type="match status" value="1"/>
</dbReference>
<dbReference type="SUPFAM" id="SSF51735">
    <property type="entry name" value="NAD(P)-binding Rossmann-fold domains"/>
    <property type="match status" value="1"/>
</dbReference>